<feature type="transmembrane region" description="Helical" evidence="5">
    <location>
        <begin position="274"/>
        <end position="299"/>
    </location>
</feature>
<dbReference type="InterPro" id="IPR011701">
    <property type="entry name" value="MFS"/>
</dbReference>
<dbReference type="EMBL" id="JAEUBF010000846">
    <property type="protein sequence ID" value="KAH3674548.1"/>
    <property type="molecule type" value="Genomic_DNA"/>
</dbReference>
<reference evidence="7" key="1">
    <citation type="journal article" date="2021" name="Open Biol.">
        <title>Shared evolutionary footprints suggest mitochondrial oxidative damage underlies multiple complex I losses in fungi.</title>
        <authorList>
            <person name="Schikora-Tamarit M.A."/>
            <person name="Marcet-Houben M."/>
            <person name="Nosek J."/>
            <person name="Gabaldon T."/>
        </authorList>
    </citation>
    <scope>NUCLEOTIDE SEQUENCE</scope>
    <source>
        <strain evidence="7">CBS6341</strain>
    </source>
</reference>
<evidence type="ECO:0000259" key="6">
    <source>
        <dbReference type="PROSITE" id="PS50850"/>
    </source>
</evidence>
<feature type="transmembrane region" description="Helical" evidence="5">
    <location>
        <begin position="58"/>
        <end position="75"/>
    </location>
</feature>
<keyword evidence="8" id="KW-1185">Reference proteome</keyword>
<evidence type="ECO:0000256" key="4">
    <source>
        <dbReference type="ARBA" id="ARBA00023136"/>
    </source>
</evidence>
<feature type="transmembrane region" description="Helical" evidence="5">
    <location>
        <begin position="407"/>
        <end position="426"/>
    </location>
</feature>
<evidence type="ECO:0000313" key="7">
    <source>
        <dbReference type="EMBL" id="KAH3674548.1"/>
    </source>
</evidence>
<protein>
    <recommendedName>
        <fullName evidence="6">Major facilitator superfamily (MFS) profile domain-containing protein</fullName>
    </recommendedName>
</protein>
<dbReference type="InterPro" id="IPR020846">
    <property type="entry name" value="MFS_dom"/>
</dbReference>
<comment type="caution">
    <text evidence="7">The sequence shown here is derived from an EMBL/GenBank/DDBJ whole genome shotgun (WGS) entry which is preliminary data.</text>
</comment>
<dbReference type="AlphaFoldDB" id="A0A9P8PLN2"/>
<evidence type="ECO:0000256" key="3">
    <source>
        <dbReference type="ARBA" id="ARBA00022989"/>
    </source>
</evidence>
<organism evidence="7 8">
    <name type="scientific">Wickerhamomyces mucosus</name>
    <dbReference type="NCBI Taxonomy" id="1378264"/>
    <lineage>
        <taxon>Eukaryota</taxon>
        <taxon>Fungi</taxon>
        <taxon>Dikarya</taxon>
        <taxon>Ascomycota</taxon>
        <taxon>Saccharomycotina</taxon>
        <taxon>Saccharomycetes</taxon>
        <taxon>Phaffomycetales</taxon>
        <taxon>Wickerhamomycetaceae</taxon>
        <taxon>Wickerhamomyces</taxon>
    </lineage>
</organism>
<evidence type="ECO:0000256" key="2">
    <source>
        <dbReference type="ARBA" id="ARBA00022692"/>
    </source>
</evidence>
<name>A0A9P8PLN2_9ASCO</name>
<sequence length="516" mass="57066">MLSLDGRPTIFKNGYQELAAILTVMFAQTLNQAGTTQVLPLMNILETSFDNVTSNDKSWFMASFPLTSGAFILISGKFGDLYGLKRVMLYGIIWAAIWSLISGLTFYSHNVIFFCISRSMSGIGLAFVLPNAIGVIGNCYPPGQRKALVFGAVGACAPFGATMGAIFGGLTAHTRQWPWAFYAYTISLVIVGCLAFISIPDIKRQAPKEVTMDWLGALFGVVGLVLFNFSWNQAPAVGWKNPYILVLLILGIFAIAAFFYVEKRVKYPLIPNEIMNLHLLLILSVVAFGWASFGIWTFYYWCFALNLKDWTPTDTGLSYITLLIFGIIAAFSVSIFIQRVKPSYILMFATVGFFCGITMLAVTPVNQSYYRMILGQMVILSFGMDLSFPASSLILSDNLPKKHQGMASSLVSTFINYSMSISLGIAGTAESEIFSKTQDILKSYRAAMYVGIGFASLGVLFSFVLHIMSYVWNNVNKDFKDGHVDDKELNDSSKQDSNKVILNNFETLDHEKVSES</sequence>
<feature type="transmembrane region" description="Helical" evidence="5">
    <location>
        <begin position="369"/>
        <end position="395"/>
    </location>
</feature>
<feature type="transmembrane region" description="Helical" evidence="5">
    <location>
        <begin position="319"/>
        <end position="337"/>
    </location>
</feature>
<dbReference type="Proteomes" id="UP000769528">
    <property type="component" value="Unassembled WGS sequence"/>
</dbReference>
<gene>
    <name evidence="7" type="ORF">WICMUC_003225</name>
</gene>
<dbReference type="GO" id="GO:0022857">
    <property type="term" value="F:transmembrane transporter activity"/>
    <property type="evidence" value="ECO:0007669"/>
    <property type="project" value="InterPro"/>
</dbReference>
<feature type="transmembrane region" description="Helical" evidence="5">
    <location>
        <begin position="87"/>
        <end position="107"/>
    </location>
</feature>
<feature type="transmembrane region" description="Helical" evidence="5">
    <location>
        <begin position="179"/>
        <end position="199"/>
    </location>
</feature>
<feature type="transmembrane region" description="Helical" evidence="5">
    <location>
        <begin position="344"/>
        <end position="363"/>
    </location>
</feature>
<dbReference type="SUPFAM" id="SSF103473">
    <property type="entry name" value="MFS general substrate transporter"/>
    <property type="match status" value="2"/>
</dbReference>
<dbReference type="PROSITE" id="PS50850">
    <property type="entry name" value="MFS"/>
    <property type="match status" value="1"/>
</dbReference>
<feature type="transmembrane region" description="Helical" evidence="5">
    <location>
        <begin position="243"/>
        <end position="262"/>
    </location>
</feature>
<evidence type="ECO:0000313" key="8">
    <source>
        <dbReference type="Proteomes" id="UP000769528"/>
    </source>
</evidence>
<dbReference type="InterPro" id="IPR036259">
    <property type="entry name" value="MFS_trans_sf"/>
</dbReference>
<accession>A0A9P8PLN2</accession>
<dbReference type="Gene3D" id="1.20.1250.20">
    <property type="entry name" value="MFS general substrate transporter like domains"/>
    <property type="match status" value="2"/>
</dbReference>
<feature type="transmembrane region" description="Helical" evidence="5">
    <location>
        <begin position="147"/>
        <end position="167"/>
    </location>
</feature>
<keyword evidence="3 5" id="KW-1133">Transmembrane helix</keyword>
<keyword evidence="4 5" id="KW-0472">Membrane</keyword>
<proteinExistence type="predicted"/>
<feature type="transmembrane region" description="Helical" evidence="5">
    <location>
        <begin position="119"/>
        <end position="140"/>
    </location>
</feature>
<dbReference type="PRINTS" id="PR01036">
    <property type="entry name" value="TCRTETB"/>
</dbReference>
<feature type="transmembrane region" description="Helical" evidence="5">
    <location>
        <begin position="446"/>
        <end position="472"/>
    </location>
</feature>
<comment type="subcellular location">
    <subcellularLocation>
        <location evidence="1">Membrane</location>
        <topology evidence="1">Multi-pass membrane protein</topology>
    </subcellularLocation>
</comment>
<feature type="transmembrane region" description="Helical" evidence="5">
    <location>
        <begin position="211"/>
        <end position="231"/>
    </location>
</feature>
<dbReference type="CDD" id="cd17476">
    <property type="entry name" value="MFS_Amf1_MDR_like"/>
    <property type="match status" value="1"/>
</dbReference>
<dbReference type="GO" id="GO:0016020">
    <property type="term" value="C:membrane"/>
    <property type="evidence" value="ECO:0007669"/>
    <property type="project" value="UniProtKB-SubCell"/>
</dbReference>
<dbReference type="PANTHER" id="PTHR42718:SF14">
    <property type="entry name" value="AMINOTRIAZOLE RESISTANCE PROTEIN"/>
    <property type="match status" value="1"/>
</dbReference>
<dbReference type="Pfam" id="PF07690">
    <property type="entry name" value="MFS_1"/>
    <property type="match status" value="1"/>
</dbReference>
<dbReference type="OrthoDB" id="2130629at2759"/>
<evidence type="ECO:0000256" key="1">
    <source>
        <dbReference type="ARBA" id="ARBA00004141"/>
    </source>
</evidence>
<evidence type="ECO:0000256" key="5">
    <source>
        <dbReference type="SAM" id="Phobius"/>
    </source>
</evidence>
<feature type="domain" description="Major facilitator superfamily (MFS) profile" evidence="6">
    <location>
        <begin position="20"/>
        <end position="470"/>
    </location>
</feature>
<dbReference type="PANTHER" id="PTHR42718">
    <property type="entry name" value="MAJOR FACILITATOR SUPERFAMILY MULTIDRUG TRANSPORTER MFSC"/>
    <property type="match status" value="1"/>
</dbReference>
<keyword evidence="2 5" id="KW-0812">Transmembrane</keyword>
<reference evidence="7" key="2">
    <citation type="submission" date="2021-01" db="EMBL/GenBank/DDBJ databases">
        <authorList>
            <person name="Schikora-Tamarit M.A."/>
        </authorList>
    </citation>
    <scope>NUCLEOTIDE SEQUENCE</scope>
    <source>
        <strain evidence="7">CBS6341</strain>
    </source>
</reference>